<dbReference type="Gene3D" id="3.40.50.1820">
    <property type="entry name" value="alpha/beta hydrolase"/>
    <property type="match status" value="1"/>
</dbReference>
<organism evidence="1 2">
    <name type="scientific">Mangrovibacter plantisponsor</name>
    <dbReference type="NCBI Taxonomy" id="451513"/>
    <lineage>
        <taxon>Bacteria</taxon>
        <taxon>Pseudomonadati</taxon>
        <taxon>Pseudomonadota</taxon>
        <taxon>Gammaproteobacteria</taxon>
        <taxon>Enterobacterales</taxon>
        <taxon>Enterobacteriaceae</taxon>
        <taxon>Mangrovibacter</taxon>
    </lineage>
</organism>
<proteinExistence type="predicted"/>
<accession>A0A317PNY7</accession>
<dbReference type="Proteomes" id="UP000246744">
    <property type="component" value="Unassembled WGS sequence"/>
</dbReference>
<dbReference type="EMBL" id="QGTS01000017">
    <property type="protein sequence ID" value="PWW03001.1"/>
    <property type="molecule type" value="Genomic_DNA"/>
</dbReference>
<evidence type="ECO:0008006" key="3">
    <source>
        <dbReference type="Google" id="ProtNLM"/>
    </source>
</evidence>
<gene>
    <name evidence="1" type="ORF">DES37_11762</name>
</gene>
<dbReference type="SUPFAM" id="SSF53474">
    <property type="entry name" value="alpha/beta-Hydrolases"/>
    <property type="match status" value="1"/>
</dbReference>
<comment type="caution">
    <text evidence="1">The sequence shown here is derived from an EMBL/GenBank/DDBJ whole genome shotgun (WGS) entry which is preliminary data.</text>
</comment>
<evidence type="ECO:0000313" key="1">
    <source>
        <dbReference type="EMBL" id="PWW03001.1"/>
    </source>
</evidence>
<reference evidence="1 2" key="1">
    <citation type="submission" date="2018-05" db="EMBL/GenBank/DDBJ databases">
        <title>Genomic Encyclopedia of Type Strains, Phase IV (KMG-IV): sequencing the most valuable type-strain genomes for metagenomic binning, comparative biology and taxonomic classification.</title>
        <authorList>
            <person name="Goeker M."/>
        </authorList>
    </citation>
    <scope>NUCLEOTIDE SEQUENCE [LARGE SCALE GENOMIC DNA]</scope>
    <source>
        <strain evidence="1 2">DSM 19579</strain>
    </source>
</reference>
<name>A0A317PNY7_9ENTR</name>
<evidence type="ECO:0000313" key="2">
    <source>
        <dbReference type="Proteomes" id="UP000246744"/>
    </source>
</evidence>
<keyword evidence="2" id="KW-1185">Reference proteome</keyword>
<protein>
    <recommendedName>
        <fullName evidence="3">Alpha/beta hydrolase</fullName>
    </recommendedName>
</protein>
<dbReference type="InterPro" id="IPR029058">
    <property type="entry name" value="AB_hydrolase_fold"/>
</dbReference>
<dbReference type="AlphaFoldDB" id="A0A317PNY7"/>
<sequence length="296" mass="32478">MIIFMPMINLIKKHLIKTTASINKFLIVLFLLSGTGCVADRTTTAQDIAQKGQLTEKVVVTPEFSFLTWQRINTPSQPLTIYIEGDGLAWISRYQPSSDPTPKNPVALRLAALDPGNNVVYIARPCQYIGVGSNPACQIPYWTSKRFSADVINAMSEAIDKVKQSTSATKIQLVGYSGGGTVAALLAEQRKDVLSLRTVAGYLDIEYVNQLHHVSPMPDSLNPADDAGKLALTPQIHFSGALDTLITPEVARRFTRQTGGSCAHAVLVPGMTHQGPWETQWLYLLQQKPECSNREQ</sequence>